<dbReference type="EMBL" id="BNJQ01000004">
    <property type="protein sequence ID" value="GHP03068.1"/>
    <property type="molecule type" value="Genomic_DNA"/>
</dbReference>
<accession>A0A830H8P8</accession>
<dbReference type="Proteomes" id="UP000660262">
    <property type="component" value="Unassembled WGS sequence"/>
</dbReference>
<evidence type="ECO:0000313" key="4">
    <source>
        <dbReference type="Proteomes" id="UP000660262"/>
    </source>
</evidence>
<organism evidence="3 4">
    <name type="scientific">Pycnococcus provasolii</name>
    <dbReference type="NCBI Taxonomy" id="41880"/>
    <lineage>
        <taxon>Eukaryota</taxon>
        <taxon>Viridiplantae</taxon>
        <taxon>Chlorophyta</taxon>
        <taxon>Pseudoscourfieldiophyceae</taxon>
        <taxon>Pseudoscourfieldiales</taxon>
        <taxon>Pycnococcaceae</taxon>
        <taxon>Pycnococcus</taxon>
    </lineage>
</organism>
<keyword evidence="1" id="KW-0175">Coiled coil</keyword>
<reference evidence="3" key="1">
    <citation type="submission" date="2020-10" db="EMBL/GenBank/DDBJ databases">
        <title>Unveiling of a novel bifunctional photoreceptor, Dualchrome1, isolated from a cosmopolitan green alga.</title>
        <authorList>
            <person name="Suzuki S."/>
            <person name="Kawachi M."/>
        </authorList>
    </citation>
    <scope>NUCLEOTIDE SEQUENCE</scope>
    <source>
        <strain evidence="3">NIES 2893</strain>
    </source>
</reference>
<feature type="compositionally biased region" description="Low complexity" evidence="2">
    <location>
        <begin position="264"/>
        <end position="273"/>
    </location>
</feature>
<sequence>MQERMRQRKAELDLSRTMRVRDLEAKQVFRIVTRAAAFEEACAFGELGLYRAATSAAMAVSEARLSHEMAREREHAKTLAQLLAQTAEFLSETSTALVDNRYDRADAEIATAFHARTGSHKISLSMDEIVEQAIALAGAARAGVAADSVRARRVDAACAAARDDAAGARAHAERAAAEVLRERDEAARRMQELEMTNRRLSASLAAAREQAKEARARREDADALADELQHRCSKIASQRGAAAFFEIAKLASVPQVQSLPQPRPADSASSTPAYPTPTPPAATPPKWRRPEMSPPMHNGRHIVRAPMSKREDSCNHYSHTHRRVSRDGSAGLVSVSDAEAIISHSPKSFGKHQASVHDTMDTSSVERLYLARERLGSMKSAVRHLRRDVADMQVSFGAELANLAVHVETAMGCARVIAGDAVAVNARANVAAAAHVTLRRVPLTWGVVRPMLSSDLNDAGVNFATPGITAHGGFSGCISVAGVPGSCTFDRVACAGGLLDLASREGCAALATDVAPLAAHALSGGRSAVWLVGAQRGGATTTAISSCGGDGAFVLAARTMAAEAESERRARALAASVGAGGDSSDEQAVRFAVSLVEVNAAGVVTDTLTVQAAAAHAEWRVQSSMREARALLTDSGVEDDERLEAGEAAALLQLRLLADAVGDSARCFTGPLHSACFVCAGTDELMAFVEAATVARHRATASAADHRTRVGVATQRHFVLQLMAWRRDGSSSGVLSVVDATRLNPSAAHLPLWKSGFGDTSNVVEDDDAPDASVLANAALADAPGAVIVMCHVAASGNAMEARNVLSSWSNL</sequence>
<evidence type="ECO:0000313" key="3">
    <source>
        <dbReference type="EMBL" id="GHP03068.1"/>
    </source>
</evidence>
<evidence type="ECO:0000256" key="1">
    <source>
        <dbReference type="SAM" id="Coils"/>
    </source>
</evidence>
<name>A0A830H8P8_9CHLO</name>
<feature type="region of interest" description="Disordered" evidence="2">
    <location>
        <begin position="257"/>
        <end position="298"/>
    </location>
</feature>
<feature type="compositionally biased region" description="Pro residues" evidence="2">
    <location>
        <begin position="274"/>
        <end position="283"/>
    </location>
</feature>
<comment type="caution">
    <text evidence="3">The sequence shown here is derived from an EMBL/GenBank/DDBJ whole genome shotgun (WGS) entry which is preliminary data.</text>
</comment>
<proteinExistence type="predicted"/>
<gene>
    <name evidence="3" type="ORF">PPROV_000182300</name>
</gene>
<protein>
    <submittedName>
        <fullName evidence="3">Uncharacterized protein</fullName>
    </submittedName>
</protein>
<dbReference type="AlphaFoldDB" id="A0A830H8P8"/>
<keyword evidence="4" id="KW-1185">Reference proteome</keyword>
<feature type="coiled-coil region" evidence="1">
    <location>
        <begin position="169"/>
        <end position="231"/>
    </location>
</feature>
<evidence type="ECO:0000256" key="2">
    <source>
        <dbReference type="SAM" id="MobiDB-lite"/>
    </source>
</evidence>